<dbReference type="GeneID" id="28987987"/>
<dbReference type="AlphaFoldDB" id="A0A0J0XP41"/>
<sequence>MQTEYAMLAGMKHPARRRPEGKRAMDQSCPVSLPCLYNVLPDRTAKHQPRRARARVSIKAPSFDVARPQTGADVVWVPDMLAKSGQAMRACFDTATRQADTNPDSLGSPLRILTRLPQRPTTLSFFCSSLTALPSQLITPTRSKDETRDAGRRAKDDHFIDWTPGFLTPSLVQTRVKLQCLLLQLLKAMRSRLNHIAPPAPPNARETRP</sequence>
<reference evidence="1 2" key="1">
    <citation type="submission" date="2015-03" db="EMBL/GenBank/DDBJ databases">
        <title>Genomics and transcriptomics of the oil-accumulating basidiomycete yeast T. oleaginosus allow insights into substrate utilization and the diverse evolutionary trajectories of mating systems in fungi.</title>
        <authorList>
            <consortium name="DOE Joint Genome Institute"/>
            <person name="Kourist R."/>
            <person name="Kracht O."/>
            <person name="Bracharz F."/>
            <person name="Lipzen A."/>
            <person name="Nolan M."/>
            <person name="Ohm R."/>
            <person name="Grigoriev I."/>
            <person name="Sun S."/>
            <person name="Heitman J."/>
            <person name="Bruck T."/>
            <person name="Nowrousian M."/>
        </authorList>
    </citation>
    <scope>NUCLEOTIDE SEQUENCE [LARGE SCALE GENOMIC DNA]</scope>
    <source>
        <strain evidence="1 2">IBC0246</strain>
    </source>
</reference>
<keyword evidence="2" id="KW-1185">Reference proteome</keyword>
<gene>
    <name evidence="1" type="ORF">CC85DRAFT_75582</name>
</gene>
<evidence type="ECO:0000313" key="1">
    <source>
        <dbReference type="EMBL" id="KLT42832.1"/>
    </source>
</evidence>
<evidence type="ECO:0000313" key="2">
    <source>
        <dbReference type="Proteomes" id="UP000053611"/>
    </source>
</evidence>
<name>A0A0J0XP41_9TREE</name>
<dbReference type="RefSeq" id="XP_018279323.1">
    <property type="nucleotide sequence ID" value="XM_018427384.1"/>
</dbReference>
<organism evidence="1 2">
    <name type="scientific">Cutaneotrichosporon oleaginosum</name>
    <dbReference type="NCBI Taxonomy" id="879819"/>
    <lineage>
        <taxon>Eukaryota</taxon>
        <taxon>Fungi</taxon>
        <taxon>Dikarya</taxon>
        <taxon>Basidiomycota</taxon>
        <taxon>Agaricomycotina</taxon>
        <taxon>Tremellomycetes</taxon>
        <taxon>Trichosporonales</taxon>
        <taxon>Trichosporonaceae</taxon>
        <taxon>Cutaneotrichosporon</taxon>
    </lineage>
</organism>
<dbReference type="EMBL" id="KQ087201">
    <property type="protein sequence ID" value="KLT42832.1"/>
    <property type="molecule type" value="Genomic_DNA"/>
</dbReference>
<proteinExistence type="predicted"/>
<protein>
    <submittedName>
        <fullName evidence="1">Uncharacterized protein</fullName>
    </submittedName>
</protein>
<dbReference type="Proteomes" id="UP000053611">
    <property type="component" value="Unassembled WGS sequence"/>
</dbReference>
<accession>A0A0J0XP41</accession>